<keyword evidence="6" id="KW-1185">Reference proteome</keyword>
<evidence type="ECO:0000313" key="6">
    <source>
        <dbReference type="Proteomes" id="UP001295740"/>
    </source>
</evidence>
<dbReference type="InterPro" id="IPR050789">
    <property type="entry name" value="Diverse_Enzym_Activities"/>
</dbReference>
<name>A0AAI8YNQ2_9PEZI</name>
<dbReference type="GO" id="GO:0016787">
    <property type="term" value="F:hydrolase activity"/>
    <property type="evidence" value="ECO:0007669"/>
    <property type="project" value="UniProtKB-KW"/>
</dbReference>
<protein>
    <submittedName>
        <fullName evidence="5">Uu.00g069710.m01.CDS01</fullName>
    </submittedName>
</protein>
<dbReference type="InterPro" id="IPR001466">
    <property type="entry name" value="Beta-lactam-related"/>
</dbReference>
<evidence type="ECO:0000256" key="2">
    <source>
        <dbReference type="ARBA" id="ARBA00022801"/>
    </source>
</evidence>
<keyword evidence="2" id="KW-0378">Hydrolase</keyword>
<dbReference type="EMBL" id="CAUWAG010000018">
    <property type="protein sequence ID" value="CAJ2511346.1"/>
    <property type="molecule type" value="Genomic_DNA"/>
</dbReference>
<dbReference type="PANTHER" id="PTHR43283">
    <property type="entry name" value="BETA-LACTAMASE-RELATED"/>
    <property type="match status" value="1"/>
</dbReference>
<evidence type="ECO:0000313" key="5">
    <source>
        <dbReference type="EMBL" id="CAJ2511346.1"/>
    </source>
</evidence>
<feature type="region of interest" description="Disordered" evidence="3">
    <location>
        <begin position="35"/>
        <end position="59"/>
    </location>
</feature>
<proteinExistence type="inferred from homology"/>
<evidence type="ECO:0000259" key="4">
    <source>
        <dbReference type="Pfam" id="PF00144"/>
    </source>
</evidence>
<gene>
    <name evidence="5" type="ORF">KHLLAP_LOCUS11814</name>
</gene>
<dbReference type="SUPFAM" id="SSF56601">
    <property type="entry name" value="beta-lactamase/transpeptidase-like"/>
    <property type="match status" value="1"/>
</dbReference>
<organism evidence="5 6">
    <name type="scientific">Anthostomella pinea</name>
    <dbReference type="NCBI Taxonomy" id="933095"/>
    <lineage>
        <taxon>Eukaryota</taxon>
        <taxon>Fungi</taxon>
        <taxon>Dikarya</taxon>
        <taxon>Ascomycota</taxon>
        <taxon>Pezizomycotina</taxon>
        <taxon>Sordariomycetes</taxon>
        <taxon>Xylariomycetidae</taxon>
        <taxon>Xylariales</taxon>
        <taxon>Xylariaceae</taxon>
        <taxon>Anthostomella</taxon>
    </lineage>
</organism>
<sequence length="107" mass="11428">MEDIDKTFNAAAADGRIQGAALLVEDLTGRHLTKLWSSQSPRGSSGEAPEKRPPVTPDTPMRIASASKLLTAIMVLQCVERGLASLDEGLEKLLPEVANLKVLTGFD</sequence>
<feature type="domain" description="Beta-lactamase-related" evidence="4">
    <location>
        <begin position="4"/>
        <end position="98"/>
    </location>
</feature>
<accession>A0AAI8YNQ2</accession>
<dbReference type="Proteomes" id="UP001295740">
    <property type="component" value="Unassembled WGS sequence"/>
</dbReference>
<dbReference type="InterPro" id="IPR012338">
    <property type="entry name" value="Beta-lactam/transpept-like"/>
</dbReference>
<evidence type="ECO:0000256" key="1">
    <source>
        <dbReference type="ARBA" id="ARBA00009009"/>
    </source>
</evidence>
<evidence type="ECO:0000256" key="3">
    <source>
        <dbReference type="SAM" id="MobiDB-lite"/>
    </source>
</evidence>
<dbReference type="AlphaFoldDB" id="A0AAI8YNQ2"/>
<comment type="similarity">
    <text evidence="1">Belongs to the class-A beta-lactamase family.</text>
</comment>
<dbReference type="PANTHER" id="PTHR43283:SF17">
    <property type="entry name" value="(LOVD), PUTATIVE (AFU_ORTHOLOGUE AFUA_5G00920)-RELATED"/>
    <property type="match status" value="1"/>
</dbReference>
<reference evidence="5" key="1">
    <citation type="submission" date="2023-10" db="EMBL/GenBank/DDBJ databases">
        <authorList>
            <person name="Hackl T."/>
        </authorList>
    </citation>
    <scope>NUCLEOTIDE SEQUENCE</scope>
</reference>
<dbReference type="Pfam" id="PF00144">
    <property type="entry name" value="Beta-lactamase"/>
    <property type="match status" value="1"/>
</dbReference>
<dbReference type="Gene3D" id="3.40.710.10">
    <property type="entry name" value="DD-peptidase/beta-lactamase superfamily"/>
    <property type="match status" value="1"/>
</dbReference>
<comment type="caution">
    <text evidence="5">The sequence shown here is derived from an EMBL/GenBank/DDBJ whole genome shotgun (WGS) entry which is preliminary data.</text>
</comment>